<proteinExistence type="predicted"/>
<reference evidence="1" key="1">
    <citation type="submission" date="2018-02" db="EMBL/GenBank/DDBJ databases">
        <title>Rhizophora mucronata_Transcriptome.</title>
        <authorList>
            <person name="Meera S.P."/>
            <person name="Sreeshan A."/>
            <person name="Augustine A."/>
        </authorList>
    </citation>
    <scope>NUCLEOTIDE SEQUENCE</scope>
    <source>
        <tissue evidence="1">Leaf</tissue>
    </source>
</reference>
<name>A0A2P2QZ85_RHIMU</name>
<protein>
    <submittedName>
        <fullName evidence="1">Uncharacterized protein</fullName>
    </submittedName>
</protein>
<evidence type="ECO:0000313" key="1">
    <source>
        <dbReference type="EMBL" id="MBX72221.1"/>
    </source>
</evidence>
<dbReference type="AlphaFoldDB" id="A0A2P2QZ85"/>
<organism evidence="1">
    <name type="scientific">Rhizophora mucronata</name>
    <name type="common">Asiatic mangrove</name>
    <dbReference type="NCBI Taxonomy" id="61149"/>
    <lineage>
        <taxon>Eukaryota</taxon>
        <taxon>Viridiplantae</taxon>
        <taxon>Streptophyta</taxon>
        <taxon>Embryophyta</taxon>
        <taxon>Tracheophyta</taxon>
        <taxon>Spermatophyta</taxon>
        <taxon>Magnoliopsida</taxon>
        <taxon>eudicotyledons</taxon>
        <taxon>Gunneridae</taxon>
        <taxon>Pentapetalae</taxon>
        <taxon>rosids</taxon>
        <taxon>fabids</taxon>
        <taxon>Malpighiales</taxon>
        <taxon>Rhizophoraceae</taxon>
        <taxon>Rhizophora</taxon>
    </lineage>
</organism>
<accession>A0A2P2QZ85</accession>
<dbReference type="EMBL" id="GGEC01091737">
    <property type="protein sequence ID" value="MBX72221.1"/>
    <property type="molecule type" value="Transcribed_RNA"/>
</dbReference>
<sequence length="38" mass="4700">MERDLLSRIRRCFHSNSWFRTHWDNGILAFRPIVLENI</sequence>